<dbReference type="Pfam" id="PF19300">
    <property type="entry name" value="BPD_transp_1_N"/>
    <property type="match status" value="1"/>
</dbReference>
<organism evidence="9 10">
    <name type="scientific">Auritidibacter ignavus</name>
    <dbReference type="NCBI Taxonomy" id="678932"/>
    <lineage>
        <taxon>Bacteria</taxon>
        <taxon>Bacillati</taxon>
        <taxon>Actinomycetota</taxon>
        <taxon>Actinomycetes</taxon>
        <taxon>Micrococcales</taxon>
        <taxon>Micrococcaceae</taxon>
        <taxon>Auritidibacter</taxon>
    </lineage>
</organism>
<dbReference type="InterPro" id="IPR035906">
    <property type="entry name" value="MetI-like_sf"/>
</dbReference>
<keyword evidence="3" id="KW-1003">Cell membrane</keyword>
<dbReference type="Pfam" id="PF00528">
    <property type="entry name" value="BPD_transp_1"/>
    <property type="match status" value="1"/>
</dbReference>
<sequence length="345" mass="36519">MLKPLGTWLVRQLVRAVVVLWLVVTAIFIGVRAIPGDPAEAIMGGPGSQASAEALDMARAEYGLDRPLVEQYLIFLGNLLRGDLGVSYSYQDPVTEIIGDVFPQTLLLAVVSLLTAWLLALVLSLISVGRGRASRWMTSLLEIIAAAVPHFWLGAVLITVFSTNLGLLPSIDNGRASGLILPALTLAIPMSGFMAQLMRDSLTQAMSSPFVLAARARGASTVQVFFAHGLRHSILPVLNMSGWSFSSLLSGAVVVEEVFARPGIGRALLQGVLSRDIPLVTGIAVLCAVCYIVVMALAEATEQLINPAGVDQHPDQDSPDGPLSATVAEETIAPSVVPEPGVRRS</sequence>
<comment type="similarity">
    <text evidence="7">Belongs to the binding-protein-dependent transport system permease family.</text>
</comment>
<evidence type="ECO:0000313" key="9">
    <source>
        <dbReference type="EMBL" id="WGH93690.1"/>
    </source>
</evidence>
<evidence type="ECO:0000259" key="8">
    <source>
        <dbReference type="PROSITE" id="PS50928"/>
    </source>
</evidence>
<feature type="transmembrane region" description="Helical" evidence="7">
    <location>
        <begin position="140"/>
        <end position="167"/>
    </location>
</feature>
<reference evidence="9 10" key="1">
    <citation type="submission" date="2023-03" db="EMBL/GenBank/DDBJ databases">
        <title>Complete genome sequences of several Auritidibacter ignavus strains isolated from ear infections.</title>
        <authorList>
            <person name="Baehr T."/>
            <person name="Baumhoegger A.M."/>
        </authorList>
    </citation>
    <scope>NUCLEOTIDE SEQUENCE [LARGE SCALE GENOMIC DNA]</scope>
    <source>
        <strain evidence="9 10">BABAE-6</strain>
    </source>
</reference>
<evidence type="ECO:0000256" key="6">
    <source>
        <dbReference type="ARBA" id="ARBA00023136"/>
    </source>
</evidence>
<dbReference type="AlphaFoldDB" id="A0AAJ6DCJ3"/>
<protein>
    <submittedName>
        <fullName evidence="9">ABC transporter permease</fullName>
    </submittedName>
</protein>
<dbReference type="GO" id="GO:0071916">
    <property type="term" value="F:dipeptide transmembrane transporter activity"/>
    <property type="evidence" value="ECO:0007669"/>
    <property type="project" value="TreeGrafter"/>
</dbReference>
<feature type="transmembrane region" description="Helical" evidence="7">
    <location>
        <begin position="179"/>
        <end position="198"/>
    </location>
</feature>
<feature type="transmembrane region" description="Helical" evidence="7">
    <location>
        <begin position="12"/>
        <end position="34"/>
    </location>
</feature>
<keyword evidence="6 7" id="KW-0472">Membrane</keyword>
<proteinExistence type="inferred from homology"/>
<dbReference type="PANTHER" id="PTHR43163">
    <property type="entry name" value="DIPEPTIDE TRANSPORT SYSTEM PERMEASE PROTEIN DPPB-RELATED"/>
    <property type="match status" value="1"/>
</dbReference>
<keyword evidence="10" id="KW-1185">Reference proteome</keyword>
<dbReference type="Proteomes" id="UP001224674">
    <property type="component" value="Chromosome"/>
</dbReference>
<gene>
    <name evidence="9" type="ORF">QDX21_02515</name>
</gene>
<name>A0AAJ6DCJ3_9MICC</name>
<evidence type="ECO:0000256" key="3">
    <source>
        <dbReference type="ARBA" id="ARBA00022475"/>
    </source>
</evidence>
<keyword evidence="5 7" id="KW-1133">Transmembrane helix</keyword>
<keyword evidence="4 7" id="KW-0812">Transmembrane</keyword>
<dbReference type="Gene3D" id="1.10.3720.10">
    <property type="entry name" value="MetI-like"/>
    <property type="match status" value="1"/>
</dbReference>
<dbReference type="RefSeq" id="WP_246840128.1">
    <property type="nucleotide sequence ID" value="NZ_CP122566.1"/>
</dbReference>
<dbReference type="InterPro" id="IPR045621">
    <property type="entry name" value="BPD_transp_1_N"/>
</dbReference>
<dbReference type="CDD" id="cd06261">
    <property type="entry name" value="TM_PBP2"/>
    <property type="match status" value="1"/>
</dbReference>
<feature type="transmembrane region" description="Helical" evidence="7">
    <location>
        <begin position="279"/>
        <end position="298"/>
    </location>
</feature>
<evidence type="ECO:0000256" key="5">
    <source>
        <dbReference type="ARBA" id="ARBA00022989"/>
    </source>
</evidence>
<accession>A0AAJ6DCJ3</accession>
<dbReference type="EMBL" id="CP122566">
    <property type="protein sequence ID" value="WGH93690.1"/>
    <property type="molecule type" value="Genomic_DNA"/>
</dbReference>
<evidence type="ECO:0000313" key="10">
    <source>
        <dbReference type="Proteomes" id="UP001224674"/>
    </source>
</evidence>
<dbReference type="SUPFAM" id="SSF161098">
    <property type="entry name" value="MetI-like"/>
    <property type="match status" value="1"/>
</dbReference>
<dbReference type="PROSITE" id="PS50928">
    <property type="entry name" value="ABC_TM1"/>
    <property type="match status" value="1"/>
</dbReference>
<evidence type="ECO:0000256" key="4">
    <source>
        <dbReference type="ARBA" id="ARBA00022692"/>
    </source>
</evidence>
<dbReference type="PANTHER" id="PTHR43163:SF6">
    <property type="entry name" value="DIPEPTIDE TRANSPORT SYSTEM PERMEASE PROTEIN DPPB-RELATED"/>
    <property type="match status" value="1"/>
</dbReference>
<feature type="transmembrane region" description="Helical" evidence="7">
    <location>
        <begin position="106"/>
        <end position="128"/>
    </location>
</feature>
<dbReference type="InterPro" id="IPR000515">
    <property type="entry name" value="MetI-like"/>
</dbReference>
<evidence type="ECO:0000256" key="7">
    <source>
        <dbReference type="RuleBase" id="RU363032"/>
    </source>
</evidence>
<comment type="subcellular location">
    <subcellularLocation>
        <location evidence="1 7">Cell membrane</location>
        <topology evidence="1 7">Multi-pass membrane protein</topology>
    </subcellularLocation>
</comment>
<feature type="domain" description="ABC transmembrane type-1" evidence="8">
    <location>
        <begin position="102"/>
        <end position="298"/>
    </location>
</feature>
<evidence type="ECO:0000256" key="2">
    <source>
        <dbReference type="ARBA" id="ARBA00022448"/>
    </source>
</evidence>
<dbReference type="GO" id="GO:0005886">
    <property type="term" value="C:plasma membrane"/>
    <property type="evidence" value="ECO:0007669"/>
    <property type="project" value="UniProtKB-SubCell"/>
</dbReference>
<evidence type="ECO:0000256" key="1">
    <source>
        <dbReference type="ARBA" id="ARBA00004651"/>
    </source>
</evidence>
<keyword evidence="2 7" id="KW-0813">Transport</keyword>